<evidence type="ECO:0000256" key="5">
    <source>
        <dbReference type="ARBA" id="ARBA00022679"/>
    </source>
</evidence>
<dbReference type="InterPro" id="IPR017932">
    <property type="entry name" value="GATase_2_dom"/>
</dbReference>
<dbReference type="PIRSF" id="PIRSF000485">
    <property type="entry name" value="Amd_phspho_trans"/>
    <property type="match status" value="1"/>
</dbReference>
<dbReference type="InterPro" id="IPR000836">
    <property type="entry name" value="PRTase_dom"/>
</dbReference>
<evidence type="ECO:0000256" key="7">
    <source>
        <dbReference type="ARBA" id="ARBA00022962"/>
    </source>
</evidence>
<evidence type="ECO:0000256" key="1">
    <source>
        <dbReference type="ARBA" id="ARBA00005209"/>
    </source>
</evidence>
<sequence length="443" mass="50566">MCGIFGLYNYGEENVDLLTETIKGLVKLQHRGKDSCGISFYNKKTKQTEYEKFIGPVKDFTCVNKYNKDKIDQCIGHVRYSTSGKSGEVIHSCEVQPLVKNNISISHNGNIPNIKGHDTKHILDKIYIQNESIEESLIKIMVEIPACFCIIIMYRETMYVMKDRYGIRPLSYGIKNNCIYISSETIGLDGCDKITEVENGEILKISKSDITQLYRHSETYNNICSFEMIYFMNPSSYYKDVQIETIRRKLAKLLLDKEDVIVCKDEECVVVGVPNSGIVYGETFADGLSLKYSQVINKKINERTFISINNDERVKTCKKKFVYEKDLIEGKKIVILDDTIVRGNVMKTLISEIKKFNPSEIHIRIPSPPVIDKCQLGIAIRSKEELLMNNNSISDVKDILGVDSIKYLTLDEVKSVLPECYCEFFGGGIPSEITNYREIHINC</sequence>
<dbReference type="UniPathway" id="UPA00074">
    <property type="reaction ID" value="UER00124"/>
</dbReference>
<dbReference type="CDD" id="cd06223">
    <property type="entry name" value="PRTases_typeI"/>
    <property type="match status" value="1"/>
</dbReference>
<dbReference type="PROSITE" id="PS51278">
    <property type="entry name" value="GATASE_TYPE_2"/>
    <property type="match status" value="1"/>
</dbReference>
<name>A0A6C0F9B4_9ZZZZ</name>
<dbReference type="GO" id="GO:0009113">
    <property type="term" value="P:purine nucleobase biosynthetic process"/>
    <property type="evidence" value="ECO:0007669"/>
    <property type="project" value="InterPro"/>
</dbReference>
<dbReference type="AlphaFoldDB" id="A0A6C0F9B4"/>
<evidence type="ECO:0000313" key="9">
    <source>
        <dbReference type="EMBL" id="QHT36480.1"/>
    </source>
</evidence>
<feature type="domain" description="Glutamine amidotransferase type-2" evidence="8">
    <location>
        <begin position="2"/>
        <end position="208"/>
    </location>
</feature>
<dbReference type="GO" id="GO:0006189">
    <property type="term" value="P:'de novo' IMP biosynthetic process"/>
    <property type="evidence" value="ECO:0007669"/>
    <property type="project" value="UniProtKB-UniPathway"/>
</dbReference>
<keyword evidence="7" id="KW-0315">Glutamine amidotransferase</keyword>
<dbReference type="GO" id="GO:0004044">
    <property type="term" value="F:amidophosphoribosyltransferase activity"/>
    <property type="evidence" value="ECO:0007669"/>
    <property type="project" value="UniProtKB-EC"/>
</dbReference>
<evidence type="ECO:0000259" key="8">
    <source>
        <dbReference type="PROSITE" id="PS51278"/>
    </source>
</evidence>
<dbReference type="EC" id="2.4.2.14" evidence="3"/>
<evidence type="ECO:0000256" key="2">
    <source>
        <dbReference type="ARBA" id="ARBA00010138"/>
    </source>
</evidence>
<accession>A0A6C0F9B4</accession>
<keyword evidence="6" id="KW-0658">Purine biosynthesis</keyword>
<evidence type="ECO:0000256" key="3">
    <source>
        <dbReference type="ARBA" id="ARBA00011941"/>
    </source>
</evidence>
<comment type="pathway">
    <text evidence="1">Purine metabolism; IMP biosynthesis via de novo pathway; N(1)-(5-phospho-D-ribosyl)glycinamide from 5-phospho-alpha-D-ribose 1-diphosphate: step 1/2.</text>
</comment>
<dbReference type="PANTHER" id="PTHR11907">
    <property type="entry name" value="AMIDOPHOSPHORIBOSYLTRANSFERASE"/>
    <property type="match status" value="1"/>
</dbReference>
<dbReference type="InterPro" id="IPR029055">
    <property type="entry name" value="Ntn_hydrolases_N"/>
</dbReference>
<reference evidence="9" key="1">
    <citation type="journal article" date="2020" name="Nature">
        <title>Giant virus diversity and host interactions through global metagenomics.</title>
        <authorList>
            <person name="Schulz F."/>
            <person name="Roux S."/>
            <person name="Paez-Espino D."/>
            <person name="Jungbluth S."/>
            <person name="Walsh D.A."/>
            <person name="Denef V.J."/>
            <person name="McMahon K.D."/>
            <person name="Konstantinidis K.T."/>
            <person name="Eloe-Fadrosh E.A."/>
            <person name="Kyrpides N.C."/>
            <person name="Woyke T."/>
        </authorList>
    </citation>
    <scope>NUCLEOTIDE SEQUENCE</scope>
    <source>
        <strain evidence="9">GVMAG-S-ERX555931-87</strain>
    </source>
</reference>
<keyword evidence="5" id="KW-0808">Transferase</keyword>
<dbReference type="SUPFAM" id="SSF56235">
    <property type="entry name" value="N-terminal nucleophile aminohydrolases (Ntn hydrolases)"/>
    <property type="match status" value="1"/>
</dbReference>
<protein>
    <recommendedName>
        <fullName evidence="3">amidophosphoribosyltransferase</fullName>
        <ecNumber evidence="3">2.4.2.14</ecNumber>
    </recommendedName>
</protein>
<dbReference type="Gene3D" id="3.40.50.2020">
    <property type="match status" value="1"/>
</dbReference>
<dbReference type="Pfam" id="PF00156">
    <property type="entry name" value="Pribosyltran"/>
    <property type="match status" value="1"/>
</dbReference>
<dbReference type="InterPro" id="IPR005854">
    <property type="entry name" value="PurF"/>
</dbReference>
<dbReference type="InterPro" id="IPR029057">
    <property type="entry name" value="PRTase-like"/>
</dbReference>
<dbReference type="EMBL" id="MN738743">
    <property type="protein sequence ID" value="QHT36480.1"/>
    <property type="molecule type" value="Genomic_DNA"/>
</dbReference>
<proteinExistence type="inferred from homology"/>
<dbReference type="Gene3D" id="3.60.20.10">
    <property type="entry name" value="Glutamine Phosphoribosylpyrophosphate, subunit 1, domain 1"/>
    <property type="match status" value="1"/>
</dbReference>
<evidence type="ECO:0000256" key="4">
    <source>
        <dbReference type="ARBA" id="ARBA00022676"/>
    </source>
</evidence>
<dbReference type="SUPFAM" id="SSF53271">
    <property type="entry name" value="PRTase-like"/>
    <property type="match status" value="1"/>
</dbReference>
<evidence type="ECO:0000256" key="6">
    <source>
        <dbReference type="ARBA" id="ARBA00022755"/>
    </source>
</evidence>
<organism evidence="9">
    <name type="scientific">viral metagenome</name>
    <dbReference type="NCBI Taxonomy" id="1070528"/>
    <lineage>
        <taxon>unclassified sequences</taxon>
        <taxon>metagenomes</taxon>
        <taxon>organismal metagenomes</taxon>
    </lineage>
</organism>
<comment type="similarity">
    <text evidence="2">In the C-terminal section; belongs to the purine/pyrimidine phosphoribosyltransferase family.</text>
</comment>
<keyword evidence="4" id="KW-0328">Glycosyltransferase</keyword>